<dbReference type="GeneID" id="89596640"/>
<dbReference type="InterPro" id="IPR029058">
    <property type="entry name" value="AB_hydrolase_fold"/>
</dbReference>
<comment type="caution">
    <text evidence="2">The sequence shown here is derived from an EMBL/GenBank/DDBJ whole genome shotgun (WGS) entry which is preliminary data.</text>
</comment>
<evidence type="ECO:0000313" key="2">
    <source>
        <dbReference type="EMBL" id="PHZ27230.1"/>
    </source>
</evidence>
<dbReference type="AlphaFoldDB" id="A0A2G4U1Y5"/>
<dbReference type="Gene3D" id="3.40.50.1820">
    <property type="entry name" value="alpha/beta hydrolase"/>
    <property type="match status" value="1"/>
</dbReference>
<keyword evidence="2" id="KW-0378">Hydrolase</keyword>
<gene>
    <name evidence="2" type="ORF">CS533_12510</name>
</gene>
<sequence length="293" mass="31733">MNSATDQPLALYFDTFGEKTNPPIVLLPGLGSQSISWSAVFCQKLADANFYLLRVDNRDSGLSPILADAGIPDFYALSQGQMTAIPYTLREMAADVALTLEKAGIQRAHIVGRSMGGMIAQLFAAKYPQKTLSLCAIMSSTGNPELPPPAEDVIAAMLSPRPDPTTHHSDWLQQQLAFFRRIASTHLPFDEDYYTTLLKSSLERAYTPSGTIRQIAAVAATGDIRGDTGSITVPTLVIHGTADPLFPPEAGVDISVTIPSARLELIEGMGHEIPPALEDEIIHLLLEHVENKR</sequence>
<dbReference type="ESTHER" id="yerbe-c4ryl6">
    <property type="family name" value="Aclacinomycin-methylesterase_RdmC"/>
</dbReference>
<dbReference type="Pfam" id="PF00561">
    <property type="entry name" value="Abhydrolase_1"/>
    <property type="match status" value="1"/>
</dbReference>
<feature type="domain" description="AB hydrolase-1" evidence="1">
    <location>
        <begin position="22"/>
        <end position="273"/>
    </location>
</feature>
<dbReference type="Proteomes" id="UP000229378">
    <property type="component" value="Unassembled WGS sequence"/>
</dbReference>
<protein>
    <submittedName>
        <fullName evidence="2">Alpha/beta hydrolase</fullName>
    </submittedName>
</protein>
<organism evidence="2 3">
    <name type="scientific">Yersinia bercovieri</name>
    <dbReference type="NCBI Taxonomy" id="634"/>
    <lineage>
        <taxon>Bacteria</taxon>
        <taxon>Pseudomonadati</taxon>
        <taxon>Pseudomonadota</taxon>
        <taxon>Gammaproteobacteria</taxon>
        <taxon>Enterobacterales</taxon>
        <taxon>Yersiniaceae</taxon>
        <taxon>Yersinia</taxon>
    </lineage>
</organism>
<dbReference type="SUPFAM" id="SSF53474">
    <property type="entry name" value="alpha/beta-Hydrolases"/>
    <property type="match status" value="1"/>
</dbReference>
<accession>A0A2G4U1Y5</accession>
<proteinExistence type="predicted"/>
<dbReference type="RefSeq" id="WP_032897031.1">
    <property type="nucleotide sequence ID" value="NZ_CABHQB010000040.1"/>
</dbReference>
<dbReference type="GO" id="GO:0016787">
    <property type="term" value="F:hydrolase activity"/>
    <property type="evidence" value="ECO:0007669"/>
    <property type="project" value="UniProtKB-KW"/>
</dbReference>
<dbReference type="EMBL" id="PEHN01000011">
    <property type="protein sequence ID" value="PHZ27230.1"/>
    <property type="molecule type" value="Genomic_DNA"/>
</dbReference>
<reference evidence="2 3" key="1">
    <citation type="submission" date="2017-10" db="EMBL/GenBank/DDBJ databases">
        <authorList>
            <person name="Banno H."/>
            <person name="Chua N.-H."/>
        </authorList>
    </citation>
    <scope>NUCLEOTIDE SEQUENCE [LARGE SCALE GENOMIC DNA]</scope>
    <source>
        <strain evidence="2 3">SCPM-O-B-7607</strain>
    </source>
</reference>
<dbReference type="PANTHER" id="PTHR43433:SF5">
    <property type="entry name" value="AB HYDROLASE-1 DOMAIN-CONTAINING PROTEIN"/>
    <property type="match status" value="1"/>
</dbReference>
<dbReference type="PRINTS" id="PR00111">
    <property type="entry name" value="ABHYDROLASE"/>
</dbReference>
<dbReference type="InterPro" id="IPR050471">
    <property type="entry name" value="AB_hydrolase"/>
</dbReference>
<dbReference type="PANTHER" id="PTHR43433">
    <property type="entry name" value="HYDROLASE, ALPHA/BETA FOLD FAMILY PROTEIN"/>
    <property type="match status" value="1"/>
</dbReference>
<evidence type="ECO:0000259" key="1">
    <source>
        <dbReference type="Pfam" id="PF00561"/>
    </source>
</evidence>
<dbReference type="InterPro" id="IPR000073">
    <property type="entry name" value="AB_hydrolase_1"/>
</dbReference>
<evidence type="ECO:0000313" key="3">
    <source>
        <dbReference type="Proteomes" id="UP000229378"/>
    </source>
</evidence>
<name>A0A2G4U1Y5_YERBE</name>